<organism evidence="2">
    <name type="scientific">Rhizophora mucronata</name>
    <name type="common">Asiatic mangrove</name>
    <dbReference type="NCBI Taxonomy" id="61149"/>
    <lineage>
        <taxon>Eukaryota</taxon>
        <taxon>Viridiplantae</taxon>
        <taxon>Streptophyta</taxon>
        <taxon>Embryophyta</taxon>
        <taxon>Tracheophyta</taxon>
        <taxon>Spermatophyta</taxon>
        <taxon>Magnoliopsida</taxon>
        <taxon>eudicotyledons</taxon>
        <taxon>Gunneridae</taxon>
        <taxon>Pentapetalae</taxon>
        <taxon>rosids</taxon>
        <taxon>fabids</taxon>
        <taxon>Malpighiales</taxon>
        <taxon>Rhizophoraceae</taxon>
        <taxon>Rhizophora</taxon>
    </lineage>
</organism>
<protein>
    <submittedName>
        <fullName evidence="2">Uncharacterized protein</fullName>
    </submittedName>
</protein>
<accession>A0A2P2NH02</accession>
<evidence type="ECO:0000313" key="2">
    <source>
        <dbReference type="EMBL" id="MBX41680.1"/>
    </source>
</evidence>
<dbReference type="AlphaFoldDB" id="A0A2P2NH02"/>
<name>A0A2P2NH02_RHIMU</name>
<keyword evidence="1" id="KW-0732">Signal</keyword>
<evidence type="ECO:0000256" key="1">
    <source>
        <dbReference type="SAM" id="SignalP"/>
    </source>
</evidence>
<feature type="chain" id="PRO_5015154001" evidence="1">
    <location>
        <begin position="19"/>
        <end position="65"/>
    </location>
</feature>
<sequence>MLVVNLLIFFLAKASNMASYIKASSNTCLSEIGLNIFTIGLIPSPKPFKKLEMKESLGKGLLIEI</sequence>
<proteinExistence type="predicted"/>
<dbReference type="EMBL" id="GGEC01061196">
    <property type="protein sequence ID" value="MBX41680.1"/>
    <property type="molecule type" value="Transcribed_RNA"/>
</dbReference>
<feature type="signal peptide" evidence="1">
    <location>
        <begin position="1"/>
        <end position="18"/>
    </location>
</feature>
<reference evidence="2" key="1">
    <citation type="submission" date="2018-02" db="EMBL/GenBank/DDBJ databases">
        <title>Rhizophora mucronata_Transcriptome.</title>
        <authorList>
            <person name="Meera S.P."/>
            <person name="Sreeshan A."/>
            <person name="Augustine A."/>
        </authorList>
    </citation>
    <scope>NUCLEOTIDE SEQUENCE</scope>
    <source>
        <tissue evidence="2">Leaf</tissue>
    </source>
</reference>